<evidence type="ECO:0000256" key="1">
    <source>
        <dbReference type="ARBA" id="ARBA00001947"/>
    </source>
</evidence>
<dbReference type="GO" id="GO:0008270">
    <property type="term" value="F:zinc ion binding"/>
    <property type="evidence" value="ECO:0007669"/>
    <property type="project" value="InterPro"/>
</dbReference>
<dbReference type="CDD" id="cd06251">
    <property type="entry name" value="M14_ASTE_ASPA-like"/>
    <property type="match status" value="1"/>
</dbReference>
<sequence length="343" mass="38214">MEIKYINLFRGVDLSERKLPILIERGKEPGPVVWLSAGIHGDEVTGIEVVQRIFAFFKRHPLKKGALYALPLVNPAGFEMIKRENPYDEEDINRNFPGDASGSTTERLASAVFNSIIETKPDLVIDLHADTQNSLPYAIIDRPVSAKAGVKEAFEKSWELAEKFGITVTYDIEVEGYKKYKLDQSLTAALVNRNQIPSFLVELGGPKIIDEKFVRTGMHGIKNILLHFGMIDEAGKPWVSETKIRTSEKLELIENITAKESGITEYLVKQGQFVKKDSPLLKITNVLGKIEEIIFSDRDCYIISLNDCSVSFPGSGLLSIAVPVSKTQVQHDDAKIQSAPKGR</sequence>
<dbReference type="SUPFAM" id="SSF53187">
    <property type="entry name" value="Zn-dependent exopeptidases"/>
    <property type="match status" value="1"/>
</dbReference>
<name>A0A1G2LTX8_9BACT</name>
<dbReference type="PANTHER" id="PTHR37326">
    <property type="entry name" value="BLL3975 PROTEIN"/>
    <property type="match status" value="1"/>
</dbReference>
<evidence type="ECO:0000256" key="5">
    <source>
        <dbReference type="PROSITE-ProRule" id="PRU01379"/>
    </source>
</evidence>
<dbReference type="Pfam" id="PF24827">
    <property type="entry name" value="AstE_AspA_cat"/>
    <property type="match status" value="1"/>
</dbReference>
<feature type="domain" description="Peptidase M14" evidence="6">
    <location>
        <begin position="1"/>
        <end position="228"/>
    </location>
</feature>
<keyword evidence="4" id="KW-0862">Zinc</keyword>
<evidence type="ECO:0000256" key="2">
    <source>
        <dbReference type="ARBA" id="ARBA00022723"/>
    </source>
</evidence>
<dbReference type="InterPro" id="IPR055438">
    <property type="entry name" value="AstE_AspA_cat"/>
</dbReference>
<evidence type="ECO:0000256" key="4">
    <source>
        <dbReference type="ARBA" id="ARBA00022833"/>
    </source>
</evidence>
<dbReference type="GO" id="GO:0016788">
    <property type="term" value="F:hydrolase activity, acting on ester bonds"/>
    <property type="evidence" value="ECO:0007669"/>
    <property type="project" value="InterPro"/>
</dbReference>
<evidence type="ECO:0000313" key="8">
    <source>
        <dbReference type="Proteomes" id="UP000178116"/>
    </source>
</evidence>
<evidence type="ECO:0000313" key="7">
    <source>
        <dbReference type="EMBL" id="OHA14964.1"/>
    </source>
</evidence>
<comment type="cofactor">
    <cofactor evidence="1">
        <name>Zn(2+)</name>
        <dbReference type="ChEBI" id="CHEBI:29105"/>
    </cofactor>
</comment>
<dbReference type="Gene3D" id="3.40.630.10">
    <property type="entry name" value="Zn peptidases"/>
    <property type="match status" value="1"/>
</dbReference>
<dbReference type="InterPro" id="IPR000834">
    <property type="entry name" value="Peptidase_M14"/>
</dbReference>
<dbReference type="EMBL" id="MHRA01000033">
    <property type="protein sequence ID" value="OHA14964.1"/>
    <property type="molecule type" value="Genomic_DNA"/>
</dbReference>
<keyword evidence="3" id="KW-0378">Hydrolase</keyword>
<comment type="similarity">
    <text evidence="5">Belongs to the peptidase M14 family.</text>
</comment>
<dbReference type="InterPro" id="IPR043795">
    <property type="entry name" value="N-alpha-Ac-DABA-like"/>
</dbReference>
<comment type="caution">
    <text evidence="7">The sequence shown here is derived from an EMBL/GenBank/DDBJ whole genome shotgun (WGS) entry which is preliminary data.</text>
</comment>
<protein>
    <recommendedName>
        <fullName evidence="6">Peptidase M14 domain-containing protein</fullName>
    </recommendedName>
</protein>
<proteinExistence type="inferred from homology"/>
<evidence type="ECO:0000259" key="6">
    <source>
        <dbReference type="PROSITE" id="PS52035"/>
    </source>
</evidence>
<dbReference type="AlphaFoldDB" id="A0A1G2LTX8"/>
<evidence type="ECO:0000256" key="3">
    <source>
        <dbReference type="ARBA" id="ARBA00022801"/>
    </source>
</evidence>
<dbReference type="PROSITE" id="PS52035">
    <property type="entry name" value="PEPTIDASE_M14"/>
    <property type="match status" value="1"/>
</dbReference>
<organism evidence="7 8">
    <name type="scientific">Candidatus Tagabacteria bacterium RIFCSPLOWO2_01_FULL_42_9</name>
    <dbReference type="NCBI Taxonomy" id="1802296"/>
    <lineage>
        <taxon>Bacteria</taxon>
        <taxon>Candidatus Tagaibacteriota</taxon>
    </lineage>
</organism>
<keyword evidence="2" id="KW-0479">Metal-binding</keyword>
<dbReference type="Proteomes" id="UP000178116">
    <property type="component" value="Unassembled WGS sequence"/>
</dbReference>
<dbReference type="GO" id="GO:0004181">
    <property type="term" value="F:metallocarboxypeptidase activity"/>
    <property type="evidence" value="ECO:0007669"/>
    <property type="project" value="InterPro"/>
</dbReference>
<dbReference type="GO" id="GO:0016811">
    <property type="term" value="F:hydrolase activity, acting on carbon-nitrogen (but not peptide) bonds, in linear amides"/>
    <property type="evidence" value="ECO:0007669"/>
    <property type="project" value="InterPro"/>
</dbReference>
<gene>
    <name evidence="7" type="ORF">A3A10_02795</name>
</gene>
<dbReference type="GO" id="GO:0006508">
    <property type="term" value="P:proteolysis"/>
    <property type="evidence" value="ECO:0007669"/>
    <property type="project" value="InterPro"/>
</dbReference>
<dbReference type="InterPro" id="IPR053138">
    <property type="entry name" value="N-alpha-Ac-DABA_deacetylase"/>
</dbReference>
<accession>A0A1G2LTX8</accession>
<feature type="active site" description="Proton donor/acceptor" evidence="5">
    <location>
        <position position="202"/>
    </location>
</feature>
<dbReference type="PANTHER" id="PTHR37326:SF1">
    <property type="entry name" value="BLL3975 PROTEIN"/>
    <property type="match status" value="1"/>
</dbReference>
<dbReference type="PIRSF" id="PIRSF039012">
    <property type="entry name" value="ASP"/>
    <property type="match status" value="1"/>
</dbReference>
<reference evidence="7 8" key="1">
    <citation type="journal article" date="2016" name="Nat. Commun.">
        <title>Thousands of microbial genomes shed light on interconnected biogeochemical processes in an aquifer system.</title>
        <authorList>
            <person name="Anantharaman K."/>
            <person name="Brown C.T."/>
            <person name="Hug L.A."/>
            <person name="Sharon I."/>
            <person name="Castelle C.J."/>
            <person name="Probst A.J."/>
            <person name="Thomas B.C."/>
            <person name="Singh A."/>
            <person name="Wilkins M.J."/>
            <person name="Karaoz U."/>
            <person name="Brodie E.L."/>
            <person name="Williams K.H."/>
            <person name="Hubbard S.S."/>
            <person name="Banfield J.F."/>
        </authorList>
    </citation>
    <scope>NUCLEOTIDE SEQUENCE [LARGE SCALE GENOMIC DNA]</scope>
</reference>